<evidence type="ECO:0000256" key="1">
    <source>
        <dbReference type="ARBA" id="ARBA00004651"/>
    </source>
</evidence>
<comment type="subcellular location">
    <subcellularLocation>
        <location evidence="1">Cell membrane</location>
        <topology evidence="1">Multi-pass membrane protein</topology>
    </subcellularLocation>
</comment>
<dbReference type="GO" id="GO:0005886">
    <property type="term" value="C:plasma membrane"/>
    <property type="evidence" value="ECO:0007669"/>
    <property type="project" value="UniProtKB-SubCell"/>
</dbReference>
<feature type="transmembrane region" description="Helical" evidence="8">
    <location>
        <begin position="183"/>
        <end position="200"/>
    </location>
</feature>
<evidence type="ECO:0000256" key="7">
    <source>
        <dbReference type="PIRSR" id="PIRSR600715-1"/>
    </source>
</evidence>
<feature type="transmembrane region" description="Helical" evidence="8">
    <location>
        <begin position="311"/>
        <end position="330"/>
    </location>
</feature>
<name>A0A845Q9L6_9HYPH</name>
<keyword evidence="6 8" id="KW-0472">Membrane</keyword>
<evidence type="ECO:0000256" key="6">
    <source>
        <dbReference type="ARBA" id="ARBA00023136"/>
    </source>
</evidence>
<keyword evidence="7" id="KW-0479">Metal-binding</keyword>
<keyword evidence="2" id="KW-1003">Cell membrane</keyword>
<feature type="binding site" evidence="7">
    <location>
        <position position="151"/>
    </location>
    <ligand>
        <name>Mg(2+)</name>
        <dbReference type="ChEBI" id="CHEBI:18420"/>
    </ligand>
</feature>
<evidence type="ECO:0000256" key="3">
    <source>
        <dbReference type="ARBA" id="ARBA00022679"/>
    </source>
</evidence>
<dbReference type="GO" id="GO:0016780">
    <property type="term" value="F:phosphotransferase activity, for other substituted phosphate groups"/>
    <property type="evidence" value="ECO:0007669"/>
    <property type="project" value="InterPro"/>
</dbReference>
<keyword evidence="7" id="KW-0460">Magnesium</keyword>
<dbReference type="AlphaFoldDB" id="A0A845Q9L6"/>
<dbReference type="GO" id="GO:0009103">
    <property type="term" value="P:lipopolysaccharide biosynthetic process"/>
    <property type="evidence" value="ECO:0007669"/>
    <property type="project" value="TreeGrafter"/>
</dbReference>
<dbReference type="OrthoDB" id="9783652at2"/>
<feature type="transmembrane region" description="Helical" evidence="8">
    <location>
        <begin position="128"/>
        <end position="147"/>
    </location>
</feature>
<dbReference type="Proteomes" id="UP000470384">
    <property type="component" value="Unassembled WGS sequence"/>
</dbReference>
<dbReference type="GeneID" id="300655231"/>
<feature type="transmembrane region" description="Helical" evidence="8">
    <location>
        <begin position="6"/>
        <end position="26"/>
    </location>
</feature>
<evidence type="ECO:0000256" key="5">
    <source>
        <dbReference type="ARBA" id="ARBA00022989"/>
    </source>
</evidence>
<dbReference type="PANTHER" id="PTHR22926">
    <property type="entry name" value="PHOSPHO-N-ACETYLMURAMOYL-PENTAPEPTIDE-TRANSFERASE"/>
    <property type="match status" value="1"/>
</dbReference>
<keyword evidence="5 8" id="KW-1133">Transmembrane helix</keyword>
<keyword evidence="3 9" id="KW-0808">Transferase</keyword>
<evidence type="ECO:0000256" key="8">
    <source>
        <dbReference type="SAM" id="Phobius"/>
    </source>
</evidence>
<protein>
    <submittedName>
        <fullName evidence="9">Glycosyl transferase</fullName>
    </submittedName>
</protein>
<keyword evidence="10" id="KW-1185">Reference proteome</keyword>
<keyword evidence="4 8" id="KW-0812">Transmembrane</keyword>
<feature type="transmembrane region" description="Helical" evidence="8">
    <location>
        <begin position="102"/>
        <end position="122"/>
    </location>
</feature>
<feature type="transmembrane region" description="Helical" evidence="8">
    <location>
        <begin position="207"/>
        <end position="228"/>
    </location>
</feature>
<feature type="transmembrane region" description="Helical" evidence="8">
    <location>
        <begin position="234"/>
        <end position="258"/>
    </location>
</feature>
<feature type="transmembrane region" description="Helical" evidence="8">
    <location>
        <begin position="72"/>
        <end position="90"/>
    </location>
</feature>
<evidence type="ECO:0000313" key="10">
    <source>
        <dbReference type="Proteomes" id="UP000470384"/>
    </source>
</evidence>
<dbReference type="Pfam" id="PF00953">
    <property type="entry name" value="Glycos_transf_4"/>
    <property type="match status" value="1"/>
</dbReference>
<dbReference type="InterPro" id="IPR000715">
    <property type="entry name" value="Glycosyl_transferase_4"/>
</dbReference>
<dbReference type="PANTHER" id="PTHR22926:SF3">
    <property type="entry name" value="UNDECAPRENYL-PHOSPHATE ALPHA-N-ACETYLGLUCOSAMINYL 1-PHOSPHATE TRANSFERASE"/>
    <property type="match status" value="1"/>
</dbReference>
<feature type="transmembrane region" description="Helical" evidence="8">
    <location>
        <begin position="279"/>
        <end position="299"/>
    </location>
</feature>
<accession>A0A845Q9L6</accession>
<dbReference type="RefSeq" id="WP_160587315.1">
    <property type="nucleotide sequence ID" value="NZ_BMHN01000001.1"/>
</dbReference>
<sequence>MHNAFLAALAIITLSLNLVAVVLVWASTRQLDVPNERSSHTVPTPRGGGIAIVLSAFAGLWVLWHGGHVADSLALALAGAGGLVALVGFLDDRLNLPALPRLIAQLAAACFAVLVIGGIPPVPVGGTIFVPGLAGTILAVIALGWLINLTNFMDGIDGLAGSHTLFVGAAGGAMLIGAGEAGAGAFLILLGAAALGFLMFNWPPARIFMGDVSSGFIGLVTGTVAIATSDSVSLWAWGILMTPFIADATVTRAMRVILYRDLFGAHRAHVYQRLSRRWGGHQPVVLAFWALSLGAMLPLALKATHHPENGWLILGITWTVAFAAAFLLGAGRDDEEIPSA</sequence>
<evidence type="ECO:0000256" key="4">
    <source>
        <dbReference type="ARBA" id="ARBA00022692"/>
    </source>
</evidence>
<feature type="transmembrane region" description="Helical" evidence="8">
    <location>
        <begin position="159"/>
        <end position="177"/>
    </location>
</feature>
<dbReference type="CDD" id="cd06854">
    <property type="entry name" value="GT_WbpL_WbcO_like"/>
    <property type="match status" value="1"/>
</dbReference>
<evidence type="ECO:0000313" key="9">
    <source>
        <dbReference type="EMBL" id="NBG95303.1"/>
    </source>
</evidence>
<reference evidence="9 10" key="1">
    <citation type="journal article" date="2016" name="Int. J. Syst. Evol. Microbiol.">
        <title>Pyruvatibacter mobilis gen. nov., sp. nov., a marine bacterium from the culture broth of Picochlorum sp. 122.</title>
        <authorList>
            <person name="Wang G."/>
            <person name="Tang M."/>
            <person name="Wu H."/>
            <person name="Dai S."/>
            <person name="Li T."/>
            <person name="Chen C."/>
            <person name="He H."/>
            <person name="Fan J."/>
            <person name="Xiang W."/>
            <person name="Li X."/>
        </authorList>
    </citation>
    <scope>NUCLEOTIDE SEQUENCE [LARGE SCALE GENOMIC DNA]</scope>
    <source>
        <strain evidence="9 10">GYP-11</strain>
    </source>
</reference>
<comment type="cofactor">
    <cofactor evidence="7">
        <name>Mg(2+)</name>
        <dbReference type="ChEBI" id="CHEBI:18420"/>
    </cofactor>
</comment>
<comment type="caution">
    <text evidence="9">The sequence shown here is derived from an EMBL/GenBank/DDBJ whole genome shotgun (WGS) entry which is preliminary data.</text>
</comment>
<feature type="binding site" evidence="7">
    <location>
        <position position="211"/>
    </location>
    <ligand>
        <name>Mg(2+)</name>
        <dbReference type="ChEBI" id="CHEBI:18420"/>
    </ligand>
</feature>
<dbReference type="GO" id="GO:0046872">
    <property type="term" value="F:metal ion binding"/>
    <property type="evidence" value="ECO:0007669"/>
    <property type="project" value="UniProtKB-KW"/>
</dbReference>
<evidence type="ECO:0000256" key="2">
    <source>
        <dbReference type="ARBA" id="ARBA00022475"/>
    </source>
</evidence>
<feature type="transmembrane region" description="Helical" evidence="8">
    <location>
        <begin position="47"/>
        <end position="66"/>
    </location>
</feature>
<organism evidence="9 10">
    <name type="scientific">Pyruvatibacter mobilis</name>
    <dbReference type="NCBI Taxonomy" id="1712261"/>
    <lineage>
        <taxon>Bacteria</taxon>
        <taxon>Pseudomonadati</taxon>
        <taxon>Pseudomonadota</taxon>
        <taxon>Alphaproteobacteria</taxon>
        <taxon>Hyphomicrobiales</taxon>
        <taxon>Parvibaculaceae</taxon>
        <taxon>Pyruvatibacter</taxon>
    </lineage>
</organism>
<dbReference type="EMBL" id="WXYQ01000005">
    <property type="protein sequence ID" value="NBG95303.1"/>
    <property type="molecule type" value="Genomic_DNA"/>
</dbReference>
<proteinExistence type="predicted"/>
<dbReference type="GO" id="GO:0071555">
    <property type="term" value="P:cell wall organization"/>
    <property type="evidence" value="ECO:0007669"/>
    <property type="project" value="TreeGrafter"/>
</dbReference>
<gene>
    <name evidence="9" type="ORF">GTQ45_06120</name>
</gene>
<dbReference type="GO" id="GO:0044038">
    <property type="term" value="P:cell wall macromolecule biosynthetic process"/>
    <property type="evidence" value="ECO:0007669"/>
    <property type="project" value="TreeGrafter"/>
</dbReference>